<feature type="domain" description="Transposase DDE" evidence="3">
    <location>
        <begin position="327"/>
        <end position="446"/>
    </location>
</feature>
<dbReference type="InterPro" id="IPR047629">
    <property type="entry name" value="IS1182_transpos"/>
</dbReference>
<dbReference type="PANTHER" id="PTHR33408">
    <property type="entry name" value="TRANSPOSASE"/>
    <property type="match status" value="1"/>
</dbReference>
<accession>A0A9D0ZNR7</accession>
<dbReference type="Pfam" id="PF05598">
    <property type="entry name" value="DUF772"/>
    <property type="match status" value="1"/>
</dbReference>
<reference evidence="4" key="2">
    <citation type="journal article" date="2021" name="PeerJ">
        <title>Extensive microbial diversity within the chicken gut microbiome revealed by metagenomics and culture.</title>
        <authorList>
            <person name="Gilroy R."/>
            <person name="Ravi A."/>
            <person name="Getino M."/>
            <person name="Pursley I."/>
            <person name="Horton D.L."/>
            <person name="Alikhan N.F."/>
            <person name="Baker D."/>
            <person name="Gharbi K."/>
            <person name="Hall N."/>
            <person name="Watson M."/>
            <person name="Adriaenssens E.M."/>
            <person name="Foster-Nyarko E."/>
            <person name="Jarju S."/>
            <person name="Secka A."/>
            <person name="Antonio M."/>
            <person name="Oren A."/>
            <person name="Chaudhuri R.R."/>
            <person name="La Ragione R."/>
            <person name="Hildebrand F."/>
            <person name="Pallen M.J."/>
        </authorList>
    </citation>
    <scope>NUCLEOTIDE SEQUENCE</scope>
    <source>
        <strain evidence="4">ChiSjej6B24-2974</strain>
    </source>
</reference>
<feature type="region of interest" description="Disordered" evidence="1">
    <location>
        <begin position="182"/>
        <end position="229"/>
    </location>
</feature>
<feature type="compositionally biased region" description="Basic and acidic residues" evidence="1">
    <location>
        <begin position="182"/>
        <end position="200"/>
    </location>
</feature>
<dbReference type="Proteomes" id="UP000824260">
    <property type="component" value="Unassembled WGS sequence"/>
</dbReference>
<sequence>MLKQRREKQQQMEIVIMEQMVPEDHFLRKVDRAVDFSFIYDLCAPLYCAENGRPAIDPEILFRMLFVGYLYGIKSEARLEEEVNYNIAYKWFCGLDLTQKAPDATTVSQNRRRRFRDNNIAEQIFNEILRQCVEKGLVGGGILYTDSTHIKAKANKHKKKQVEVAVTPKAYLAELDAQVDQEREELGKKPFEREDGEHRGGGSAKRMQSTTDPESGQQSREGKPNGFYYSEHRTVDSKRNVIVNVHVEPANINDVTALPEILDEIETRLGTLPRYMGLDAGYHNAGIAHLLERKGIQGVIGYRRHTHKGAHYGKYRFGYDAERDEYICPEKQRLTWKNTTREGYRQYCCESKVCKGCARRRECFGASMSRKVVERHVWQGALDRVIGFTKTHRGKRIYGRRKETIERSFAEAKENHGLRYARMLGIANMREQCFLTAAVQNIKRLVASLRRVWLYIIPCIYTQMQGFVNGQGLSAIWRTALYDYALTATEPRVHAYQVANSMPATISSMRAP</sequence>
<evidence type="ECO:0000256" key="1">
    <source>
        <dbReference type="SAM" id="MobiDB-lite"/>
    </source>
</evidence>
<gene>
    <name evidence="4" type="ORF">IAA52_10990</name>
</gene>
<dbReference type="PANTHER" id="PTHR33408:SF2">
    <property type="entry name" value="TRANSPOSASE DDE DOMAIN-CONTAINING PROTEIN"/>
    <property type="match status" value="1"/>
</dbReference>
<feature type="compositionally biased region" description="Polar residues" evidence="1">
    <location>
        <begin position="206"/>
        <end position="219"/>
    </location>
</feature>
<name>A0A9D0ZNR7_9FIRM</name>
<dbReference type="InterPro" id="IPR025668">
    <property type="entry name" value="Tnp_DDE_dom"/>
</dbReference>
<dbReference type="InterPro" id="IPR008490">
    <property type="entry name" value="Transposase_InsH_N"/>
</dbReference>
<dbReference type="Pfam" id="PF13751">
    <property type="entry name" value="DDE_Tnp_1_6"/>
    <property type="match status" value="1"/>
</dbReference>
<organism evidence="4 5">
    <name type="scientific">Candidatus Pullichristensenella stercorigallinarum</name>
    <dbReference type="NCBI Taxonomy" id="2840909"/>
    <lineage>
        <taxon>Bacteria</taxon>
        <taxon>Bacillati</taxon>
        <taxon>Bacillota</taxon>
        <taxon>Clostridia</taxon>
        <taxon>Candidatus Pullichristensenella</taxon>
    </lineage>
</organism>
<evidence type="ECO:0000259" key="3">
    <source>
        <dbReference type="Pfam" id="PF13751"/>
    </source>
</evidence>
<evidence type="ECO:0000259" key="2">
    <source>
        <dbReference type="Pfam" id="PF05598"/>
    </source>
</evidence>
<comment type="caution">
    <text evidence="4">The sequence shown here is derived from an EMBL/GenBank/DDBJ whole genome shotgun (WGS) entry which is preliminary data.</text>
</comment>
<proteinExistence type="predicted"/>
<dbReference type="AlphaFoldDB" id="A0A9D0ZNR7"/>
<feature type="domain" description="Transposase InsH N-terminal" evidence="2">
    <location>
        <begin position="17"/>
        <end position="113"/>
    </location>
</feature>
<protein>
    <submittedName>
        <fullName evidence="4">IS1182 family transposase</fullName>
    </submittedName>
</protein>
<reference evidence="4" key="1">
    <citation type="submission" date="2020-10" db="EMBL/GenBank/DDBJ databases">
        <authorList>
            <person name="Gilroy R."/>
        </authorList>
    </citation>
    <scope>NUCLEOTIDE SEQUENCE</scope>
    <source>
        <strain evidence="4">ChiSjej6B24-2974</strain>
    </source>
</reference>
<evidence type="ECO:0000313" key="5">
    <source>
        <dbReference type="Proteomes" id="UP000824260"/>
    </source>
</evidence>
<dbReference type="EMBL" id="DVFZ01000103">
    <property type="protein sequence ID" value="HIQ83612.1"/>
    <property type="molecule type" value="Genomic_DNA"/>
</dbReference>
<dbReference type="NCBIfam" id="NF033551">
    <property type="entry name" value="transpos_IS1182"/>
    <property type="match status" value="1"/>
</dbReference>
<evidence type="ECO:0000313" key="4">
    <source>
        <dbReference type="EMBL" id="HIQ83612.1"/>
    </source>
</evidence>